<reference evidence="1" key="1">
    <citation type="journal article" date="2014" name="Front. Microbiol.">
        <title>High frequency of phylogenetically diverse reductive dehalogenase-homologous genes in deep subseafloor sedimentary metagenomes.</title>
        <authorList>
            <person name="Kawai M."/>
            <person name="Futagami T."/>
            <person name="Toyoda A."/>
            <person name="Takaki Y."/>
            <person name="Nishi S."/>
            <person name="Hori S."/>
            <person name="Arai W."/>
            <person name="Tsubouchi T."/>
            <person name="Morono Y."/>
            <person name="Uchiyama I."/>
            <person name="Ito T."/>
            <person name="Fujiyama A."/>
            <person name="Inagaki F."/>
            <person name="Takami H."/>
        </authorList>
    </citation>
    <scope>NUCLEOTIDE SEQUENCE</scope>
    <source>
        <strain evidence="1">Expedition CK06-06</strain>
    </source>
</reference>
<organism evidence="1">
    <name type="scientific">marine sediment metagenome</name>
    <dbReference type="NCBI Taxonomy" id="412755"/>
    <lineage>
        <taxon>unclassified sequences</taxon>
        <taxon>metagenomes</taxon>
        <taxon>ecological metagenomes</taxon>
    </lineage>
</organism>
<comment type="caution">
    <text evidence="1">The sequence shown here is derived from an EMBL/GenBank/DDBJ whole genome shotgun (WGS) entry which is preliminary data.</text>
</comment>
<dbReference type="EMBL" id="BART01034492">
    <property type="protein sequence ID" value="GAH17609.1"/>
    <property type="molecule type" value="Genomic_DNA"/>
</dbReference>
<protein>
    <submittedName>
        <fullName evidence="1">Uncharacterized protein</fullName>
    </submittedName>
</protein>
<accession>X1EKF7</accession>
<feature type="non-terminal residue" evidence="1">
    <location>
        <position position="1"/>
    </location>
</feature>
<evidence type="ECO:0000313" key="1">
    <source>
        <dbReference type="EMBL" id="GAH17609.1"/>
    </source>
</evidence>
<proteinExistence type="predicted"/>
<gene>
    <name evidence="1" type="ORF">S01H4_58933</name>
</gene>
<name>X1EKF7_9ZZZZ</name>
<sequence>LALGDLPIIEARQQDNRIFINLAADGIKSA</sequence>
<dbReference type="AlphaFoldDB" id="X1EKF7"/>